<dbReference type="PANTHER" id="PTHR31240">
    <property type="entry name" value="MATERNAL EFFECT EMBRYO ARREST 18"/>
    <property type="match status" value="1"/>
</dbReference>
<name>A0A6A6A587_9PLEO</name>
<dbReference type="GO" id="GO:0043743">
    <property type="term" value="F:LPPG:FO 2-phospho-L-lactate transferase activity"/>
    <property type="evidence" value="ECO:0007669"/>
    <property type="project" value="InterPro"/>
</dbReference>
<organism evidence="2 3">
    <name type="scientific">Dothidotthia symphoricarpi CBS 119687</name>
    <dbReference type="NCBI Taxonomy" id="1392245"/>
    <lineage>
        <taxon>Eukaryota</taxon>
        <taxon>Fungi</taxon>
        <taxon>Dikarya</taxon>
        <taxon>Ascomycota</taxon>
        <taxon>Pezizomycotina</taxon>
        <taxon>Dothideomycetes</taxon>
        <taxon>Pleosporomycetidae</taxon>
        <taxon>Pleosporales</taxon>
        <taxon>Dothidotthiaceae</taxon>
        <taxon>Dothidotthia</taxon>
    </lineage>
</organism>
<gene>
    <name evidence="2" type="ORF">P153DRAFT_424945</name>
</gene>
<keyword evidence="3" id="KW-1185">Reference proteome</keyword>
<dbReference type="AlphaFoldDB" id="A0A6A6A587"/>
<evidence type="ECO:0000256" key="1">
    <source>
        <dbReference type="SAM" id="MobiDB-lite"/>
    </source>
</evidence>
<dbReference type="InterPro" id="IPR038136">
    <property type="entry name" value="CofD-like_dom_sf"/>
</dbReference>
<dbReference type="OrthoDB" id="10267139at2759"/>
<reference evidence="2" key="1">
    <citation type="journal article" date="2020" name="Stud. Mycol.">
        <title>101 Dothideomycetes genomes: a test case for predicting lifestyles and emergence of pathogens.</title>
        <authorList>
            <person name="Haridas S."/>
            <person name="Albert R."/>
            <person name="Binder M."/>
            <person name="Bloem J."/>
            <person name="Labutti K."/>
            <person name="Salamov A."/>
            <person name="Andreopoulos B."/>
            <person name="Baker S."/>
            <person name="Barry K."/>
            <person name="Bills G."/>
            <person name="Bluhm B."/>
            <person name="Cannon C."/>
            <person name="Castanera R."/>
            <person name="Culley D."/>
            <person name="Daum C."/>
            <person name="Ezra D."/>
            <person name="Gonzalez J."/>
            <person name="Henrissat B."/>
            <person name="Kuo A."/>
            <person name="Liang C."/>
            <person name="Lipzen A."/>
            <person name="Lutzoni F."/>
            <person name="Magnuson J."/>
            <person name="Mondo S."/>
            <person name="Nolan M."/>
            <person name="Ohm R."/>
            <person name="Pangilinan J."/>
            <person name="Park H.-J."/>
            <person name="Ramirez L."/>
            <person name="Alfaro M."/>
            <person name="Sun H."/>
            <person name="Tritt A."/>
            <person name="Yoshinaga Y."/>
            <person name="Zwiers L.-H."/>
            <person name="Turgeon B."/>
            <person name="Goodwin S."/>
            <person name="Spatafora J."/>
            <person name="Crous P."/>
            <person name="Grigoriev I."/>
        </authorList>
    </citation>
    <scope>NUCLEOTIDE SEQUENCE</scope>
    <source>
        <strain evidence="2">CBS 119687</strain>
    </source>
</reference>
<dbReference type="EMBL" id="ML977513">
    <property type="protein sequence ID" value="KAF2126335.1"/>
    <property type="molecule type" value="Genomic_DNA"/>
</dbReference>
<feature type="region of interest" description="Disordered" evidence="1">
    <location>
        <begin position="239"/>
        <end position="265"/>
    </location>
</feature>
<dbReference type="Gene3D" id="3.40.50.10680">
    <property type="entry name" value="CofD-like domains"/>
    <property type="match status" value="1"/>
</dbReference>
<dbReference type="GeneID" id="54412942"/>
<dbReference type="RefSeq" id="XP_033520727.1">
    <property type="nucleotide sequence ID" value="XM_033672510.1"/>
</dbReference>
<protein>
    <submittedName>
        <fullName evidence="2">UPF0052-domain-containing protein</fullName>
    </submittedName>
</protein>
<dbReference type="InterPro" id="IPR002882">
    <property type="entry name" value="CofD"/>
</dbReference>
<dbReference type="Proteomes" id="UP000799771">
    <property type="component" value="Unassembled WGS sequence"/>
</dbReference>
<feature type="compositionally biased region" description="Polar residues" evidence="1">
    <location>
        <begin position="239"/>
        <end position="256"/>
    </location>
</feature>
<dbReference type="Pfam" id="PF01933">
    <property type="entry name" value="CofD"/>
    <property type="match status" value="1"/>
</dbReference>
<accession>A0A6A6A587</accession>
<evidence type="ECO:0000313" key="3">
    <source>
        <dbReference type="Proteomes" id="UP000799771"/>
    </source>
</evidence>
<dbReference type="SUPFAM" id="SSF142338">
    <property type="entry name" value="CofD-like"/>
    <property type="match status" value="1"/>
</dbReference>
<dbReference type="PANTHER" id="PTHR31240:SF0">
    <property type="entry name" value="MATERNAL EFFECT EMBRYO ARREST 18"/>
    <property type="match status" value="1"/>
</dbReference>
<proteinExistence type="predicted"/>
<evidence type="ECO:0000313" key="2">
    <source>
        <dbReference type="EMBL" id="KAF2126335.1"/>
    </source>
</evidence>
<sequence length="487" mass="52760">MSSSTESALPPNGPRNVTIPTLAMTNTNVKAKGIVVFSGGSAANALVDVFNTVREDKKCPLSYVIPISDNGGSSSELIRVFGGPGIGDVRSRLVRLIPDDPDNDDSEKAAIKAFFNHRLPKDRTEARQEWLQLLEAEHVLWTNISTAKKELIRSILNHIAFEIIKRRRPSSSFDFSTASIGNLFLTGARLFTGSFESAIYLLSSICSVPSHTSVLPAINTNFTHHISVGLSNNTTITGQNSISHPSLPTALENSATPPSPLDETEHHDRIEDANLPGSLPTLRKQYITFSKAAEAELPARIDRLWYINPYGQEIRIGANPLVLGALHNAQAVIYSIGSLYTSIVPSLVLKGIGAALANPAIRTKILILNSTLDRETGPSSAPYSALDFVAAIANAAANSQGVFVPVGREGLRAYVTHVIHLQGPGTPVVDREELRGLGIEAIRVYGRRDEGEGFVRYDERGLIQALEVTLGRRDRVPSRRNTLEGGR</sequence>
<dbReference type="CDD" id="cd07187">
    <property type="entry name" value="YvcK_like"/>
    <property type="match status" value="1"/>
</dbReference>